<dbReference type="InterPro" id="IPR050592">
    <property type="entry name" value="GDSL_lipolytic_enzyme"/>
</dbReference>
<accession>A0AA38CUP5</accession>
<dbReference type="GO" id="GO:0016788">
    <property type="term" value="F:hydrolase activity, acting on ester bonds"/>
    <property type="evidence" value="ECO:0007669"/>
    <property type="project" value="InterPro"/>
</dbReference>
<dbReference type="EMBL" id="JAHRHJ020000009">
    <property type="protein sequence ID" value="KAH9302864.1"/>
    <property type="molecule type" value="Genomic_DNA"/>
</dbReference>
<proteinExistence type="inferred from homology"/>
<comment type="caution">
    <text evidence="2">The sequence shown here is derived from an EMBL/GenBank/DDBJ whole genome shotgun (WGS) entry which is preliminary data.</text>
</comment>
<organism evidence="2 3">
    <name type="scientific">Taxus chinensis</name>
    <name type="common">Chinese yew</name>
    <name type="synonym">Taxus wallichiana var. chinensis</name>
    <dbReference type="NCBI Taxonomy" id="29808"/>
    <lineage>
        <taxon>Eukaryota</taxon>
        <taxon>Viridiplantae</taxon>
        <taxon>Streptophyta</taxon>
        <taxon>Embryophyta</taxon>
        <taxon>Tracheophyta</taxon>
        <taxon>Spermatophyta</taxon>
        <taxon>Pinopsida</taxon>
        <taxon>Pinidae</taxon>
        <taxon>Conifers II</taxon>
        <taxon>Cupressales</taxon>
        <taxon>Taxaceae</taxon>
        <taxon>Taxus</taxon>
    </lineage>
</organism>
<dbReference type="PANTHER" id="PTHR45642">
    <property type="entry name" value="GDSL ESTERASE/LIPASE EXL3"/>
    <property type="match status" value="1"/>
</dbReference>
<evidence type="ECO:0008006" key="4">
    <source>
        <dbReference type="Google" id="ProtNLM"/>
    </source>
</evidence>
<keyword evidence="3" id="KW-1185">Reference proteome</keyword>
<name>A0AA38CUP5_TAXCH</name>
<dbReference type="OMA" id="EFQDHIL"/>
<dbReference type="AlphaFoldDB" id="A0AA38CUP5"/>
<dbReference type="InterPro" id="IPR035669">
    <property type="entry name" value="SGNH_plant_lipase-like"/>
</dbReference>
<dbReference type="Gene3D" id="3.40.50.1110">
    <property type="entry name" value="SGNH hydrolase"/>
    <property type="match status" value="1"/>
</dbReference>
<dbReference type="InterPro" id="IPR001087">
    <property type="entry name" value="GDSL"/>
</dbReference>
<dbReference type="FunFam" id="3.40.50.1110:FF:000003">
    <property type="entry name" value="GDSL esterase/lipase APG"/>
    <property type="match status" value="1"/>
</dbReference>
<dbReference type="Pfam" id="PF00657">
    <property type="entry name" value="Lipase_GDSL"/>
    <property type="match status" value="1"/>
</dbReference>
<protein>
    <recommendedName>
        <fullName evidence="4">GDSL esterase/lipase</fullName>
    </recommendedName>
</protein>
<evidence type="ECO:0000256" key="1">
    <source>
        <dbReference type="ARBA" id="ARBA00008668"/>
    </source>
</evidence>
<dbReference type="Proteomes" id="UP000824469">
    <property type="component" value="Unassembled WGS sequence"/>
</dbReference>
<evidence type="ECO:0000313" key="2">
    <source>
        <dbReference type="EMBL" id="KAH9302864.1"/>
    </source>
</evidence>
<evidence type="ECO:0000313" key="3">
    <source>
        <dbReference type="Proteomes" id="UP000824469"/>
    </source>
</evidence>
<gene>
    <name evidence="2" type="ORF">KI387_014447</name>
</gene>
<comment type="similarity">
    <text evidence="1">Belongs to the 'GDSL' lipolytic enzyme family.</text>
</comment>
<dbReference type="PANTHER" id="PTHR45642:SF95">
    <property type="entry name" value="GDSL-LIKE LIPASE_ACYLHYDROLASE FAMILY PROTEIN, EXPRESSED"/>
    <property type="match status" value="1"/>
</dbReference>
<dbReference type="CDD" id="cd01837">
    <property type="entry name" value="SGNH_plant_lipase_like"/>
    <property type="match status" value="1"/>
</dbReference>
<sequence length="340" mass="37562">MSGVEAQTESKKPLASAMYVFGDSTIDPGNNNHLASIAKANFPPYGRDFPNHKATGRFTNGKLPTDILSELAGLPDVLPASLDPDFQGQKLLTGASFGSASSGYDDRTSQTLKVISLGKQLENFRHYRVQLANITGQETASKIVAEALFLISTGSNDFVNNYYVNPLMAKKYSLAEYQDYLLQSLHEFVQSLYKEGAKRLVIIGLPPFGCCPSQITLHNLLSNTCFEKFNDVATSFNQKTLALTKEMALNFSGLRIAYYDLYQKLYDMVKYPTKYGFEEARRGCCGTGLVEASILCNKGSITCNNPSKYVFWDSFHPTSEAYNIIAKDLLPIVLTHLNLG</sequence>
<reference evidence="2 3" key="1">
    <citation type="journal article" date="2021" name="Nat. Plants">
        <title>The Taxus genome provides insights into paclitaxel biosynthesis.</title>
        <authorList>
            <person name="Xiong X."/>
            <person name="Gou J."/>
            <person name="Liao Q."/>
            <person name="Li Y."/>
            <person name="Zhou Q."/>
            <person name="Bi G."/>
            <person name="Li C."/>
            <person name="Du R."/>
            <person name="Wang X."/>
            <person name="Sun T."/>
            <person name="Guo L."/>
            <person name="Liang H."/>
            <person name="Lu P."/>
            <person name="Wu Y."/>
            <person name="Zhang Z."/>
            <person name="Ro D.K."/>
            <person name="Shang Y."/>
            <person name="Huang S."/>
            <person name="Yan J."/>
        </authorList>
    </citation>
    <scope>NUCLEOTIDE SEQUENCE [LARGE SCALE GENOMIC DNA]</scope>
    <source>
        <strain evidence="2">Ta-2019</strain>
    </source>
</reference>
<dbReference type="SUPFAM" id="SSF52266">
    <property type="entry name" value="SGNH hydrolase"/>
    <property type="match status" value="1"/>
</dbReference>
<dbReference type="InterPro" id="IPR036514">
    <property type="entry name" value="SGNH_hydro_sf"/>
</dbReference>